<proteinExistence type="inferred from homology"/>
<name>A0A0F3QIB7_RICBE</name>
<feature type="active site" description="Proton acceptor" evidence="3">
    <location>
        <position position="212"/>
    </location>
</feature>
<reference evidence="5 6" key="1">
    <citation type="submission" date="2015-02" db="EMBL/GenBank/DDBJ databases">
        <title>Genome Sequencing of Rickettsiales.</title>
        <authorList>
            <person name="Daugherty S.C."/>
            <person name="Su Q."/>
            <person name="Abolude K."/>
            <person name="Beier-Sexton M."/>
            <person name="Carlyon J.A."/>
            <person name="Carter R."/>
            <person name="Day N.P."/>
            <person name="Dumler S.J."/>
            <person name="Dyachenko V."/>
            <person name="Godinez A."/>
            <person name="Kurtti T.J."/>
            <person name="Lichay M."/>
            <person name="Mullins K.E."/>
            <person name="Ott S."/>
            <person name="Pappas-Brown V."/>
            <person name="Paris D.H."/>
            <person name="Patel P."/>
            <person name="Richards A.L."/>
            <person name="Sadzewicz L."/>
            <person name="Sears K."/>
            <person name="Seidman D."/>
            <person name="Sengamalay N."/>
            <person name="Stenos J."/>
            <person name="Tallon L.J."/>
            <person name="Vincent G."/>
            <person name="Fraser C.M."/>
            <person name="Munderloh U."/>
            <person name="Dunning-Hotopp J.C."/>
        </authorList>
    </citation>
    <scope>NUCLEOTIDE SEQUENCE [LARGE SCALE GENOMIC DNA]</scope>
    <source>
        <strain evidence="5 6">RML Mogi</strain>
    </source>
</reference>
<dbReference type="CDD" id="cd07199">
    <property type="entry name" value="Pat17_PNPLA8_PNPLA9_like"/>
    <property type="match status" value="1"/>
</dbReference>
<dbReference type="GO" id="GO:0004620">
    <property type="term" value="F:phospholipase activity"/>
    <property type="evidence" value="ECO:0007669"/>
    <property type="project" value="TreeGrafter"/>
</dbReference>
<comment type="caution">
    <text evidence="3">Lacks conserved residue(s) required for the propagation of feature annotation.</text>
</comment>
<feature type="domain" description="PNPLA" evidence="4">
    <location>
        <begin position="23"/>
        <end position="225"/>
    </location>
</feature>
<keyword evidence="2 3" id="KW-0443">Lipid metabolism</keyword>
<dbReference type="PROSITE" id="PS51635">
    <property type="entry name" value="PNPLA"/>
    <property type="match status" value="1"/>
</dbReference>
<dbReference type="AlphaFoldDB" id="A0A0F3QIB7"/>
<evidence type="ECO:0000259" key="4">
    <source>
        <dbReference type="PROSITE" id="PS51635"/>
    </source>
</evidence>
<protein>
    <submittedName>
        <fullName evidence="5">Patatin-like phospholipase family protein</fullName>
    </submittedName>
</protein>
<dbReference type="Pfam" id="PF01734">
    <property type="entry name" value="Patatin"/>
    <property type="match status" value="1"/>
</dbReference>
<accession>A0A0F3QIB7</accession>
<evidence type="ECO:0000313" key="5">
    <source>
        <dbReference type="EMBL" id="KJV91154.1"/>
    </source>
</evidence>
<dbReference type="PANTHER" id="PTHR32176:SF92">
    <property type="entry name" value="XYLOSE ISOMERASE"/>
    <property type="match status" value="1"/>
</dbReference>
<comment type="caution">
    <text evidence="5">The sequence shown here is derived from an EMBL/GenBank/DDBJ whole genome shotgun (WGS) entry which is preliminary data.</text>
</comment>
<comment type="similarity">
    <text evidence="1">Belongs to the patatin family.</text>
</comment>
<dbReference type="Gene3D" id="3.40.1090.10">
    <property type="entry name" value="Cytosolic phospholipase A2 catalytic domain"/>
    <property type="match status" value="1"/>
</dbReference>
<keyword evidence="3" id="KW-0442">Lipid degradation</keyword>
<feature type="short sequence motif" description="DGA/G" evidence="3">
    <location>
        <begin position="212"/>
        <end position="214"/>
    </location>
</feature>
<dbReference type="PATRIC" id="fig|1359194.3.peg.1677"/>
<feature type="short sequence motif" description="GXGXXG" evidence="3">
    <location>
        <begin position="27"/>
        <end position="32"/>
    </location>
</feature>
<dbReference type="EMBL" id="LAOJ01000002">
    <property type="protein sequence ID" value="KJV91154.1"/>
    <property type="molecule type" value="Genomic_DNA"/>
</dbReference>
<dbReference type="InterPro" id="IPR016035">
    <property type="entry name" value="Acyl_Trfase/lysoPLipase"/>
</dbReference>
<gene>
    <name evidence="5" type="ORF">RBEMOGI_1641</name>
</gene>
<dbReference type="GO" id="GO:0047372">
    <property type="term" value="F:monoacylglycerol lipase activity"/>
    <property type="evidence" value="ECO:0007669"/>
    <property type="project" value="TreeGrafter"/>
</dbReference>
<evidence type="ECO:0000313" key="6">
    <source>
        <dbReference type="Proteomes" id="UP000033689"/>
    </source>
</evidence>
<dbReference type="InterPro" id="IPR002641">
    <property type="entry name" value="PNPLA_dom"/>
</dbReference>
<dbReference type="GO" id="GO:0016042">
    <property type="term" value="P:lipid catabolic process"/>
    <property type="evidence" value="ECO:0007669"/>
    <property type="project" value="UniProtKB-UniRule"/>
</dbReference>
<dbReference type="SUPFAM" id="SSF52151">
    <property type="entry name" value="FabD/lysophospholipase-like"/>
    <property type="match status" value="1"/>
</dbReference>
<organism evidence="5 6">
    <name type="scientific">Rickettsia bellii str. RML Mogi</name>
    <dbReference type="NCBI Taxonomy" id="1359194"/>
    <lineage>
        <taxon>Bacteria</taxon>
        <taxon>Pseudomonadati</taxon>
        <taxon>Pseudomonadota</taxon>
        <taxon>Alphaproteobacteria</taxon>
        <taxon>Rickettsiales</taxon>
        <taxon>Rickettsiaceae</taxon>
        <taxon>Rickettsieae</taxon>
        <taxon>Rickettsia</taxon>
        <taxon>belli group</taxon>
    </lineage>
</organism>
<evidence type="ECO:0000256" key="3">
    <source>
        <dbReference type="PROSITE-ProRule" id="PRU01161"/>
    </source>
</evidence>
<dbReference type="PANTHER" id="PTHR32176">
    <property type="entry name" value="XYLOSE ISOMERASE"/>
    <property type="match status" value="1"/>
</dbReference>
<sequence length="544" mass="59423">MNNKEQNITSNIETEIVKSNRILSLSGGGVKGIAELVVLAEIEERTGKSITELFPIITGTSVRGLIAGLLTIPKESGSSIPKYTAKEVLEIFKEAAPQIFPDELLSGVKQVFTHKYSQKPLEKILDDHLGGMRLSEATSRLMIPVTNLNTDEREVEVFDSHNLFGTSGHSDPSLKDVLLATTAAPTYFKAVTNASAIAGTSIPQEALYAYADGGLAANRPAYEALKILKGNNSREQQKEILDKTMVCSLDFDDALNFHEAIPVSDKPTSNGIGKYIKYASPALLIYDGISKLFESTNDDGAIGWMSKGKLIDRLMHASEENVNSAVRSDLPGTDEFYEVKLSITKETSSLDNAKAQNIAALEEVGRQYIKEHALQLQKLCDNLLHNYNQEQNMQGDAVTSFALDDRLVADHNIDKVIISEELAQKLGANLNAQQVAAIETALSYLSPQESEMVAAFLQSLDNDQVIALSKSLPVIADGEFQDTQLGEFSTFQNKFLQVFSNMFNTQDEFGSEVSLNATQEYTTEVACDGRGSELSHHIDIGVEA</sequence>
<evidence type="ECO:0000256" key="2">
    <source>
        <dbReference type="ARBA" id="ARBA00023098"/>
    </source>
</evidence>
<feature type="active site" description="Nucleophile" evidence="3">
    <location>
        <position position="61"/>
    </location>
</feature>
<dbReference type="RefSeq" id="WP_052692927.1">
    <property type="nucleotide sequence ID" value="NZ_LAOJ01000002.1"/>
</dbReference>
<dbReference type="Proteomes" id="UP000033689">
    <property type="component" value="Unassembled WGS sequence"/>
</dbReference>
<evidence type="ECO:0000256" key="1">
    <source>
        <dbReference type="ARBA" id="ARBA00010240"/>
    </source>
</evidence>
<keyword evidence="3" id="KW-0378">Hydrolase</keyword>